<keyword evidence="1" id="KW-1133">Transmembrane helix</keyword>
<feature type="transmembrane region" description="Helical" evidence="1">
    <location>
        <begin position="157"/>
        <end position="177"/>
    </location>
</feature>
<dbReference type="PANTHER" id="PTHR36743:SF1">
    <property type="entry name" value="OS04G0495300 PROTEIN"/>
    <property type="match status" value="1"/>
</dbReference>
<dbReference type="AlphaFoldDB" id="A0AAD3TFU8"/>
<dbReference type="PANTHER" id="PTHR36743">
    <property type="entry name" value="OS04G0495300 PROTEIN"/>
    <property type="match status" value="1"/>
</dbReference>
<reference evidence="2" key="1">
    <citation type="submission" date="2023-05" db="EMBL/GenBank/DDBJ databases">
        <title>Nepenthes gracilis genome sequencing.</title>
        <authorList>
            <person name="Fukushima K."/>
        </authorList>
    </citation>
    <scope>NUCLEOTIDE SEQUENCE</scope>
    <source>
        <strain evidence="2">SING2019-196</strain>
    </source>
</reference>
<dbReference type="EMBL" id="BSYO01000034">
    <property type="protein sequence ID" value="GMH28041.1"/>
    <property type="molecule type" value="Genomic_DNA"/>
</dbReference>
<protein>
    <submittedName>
        <fullName evidence="2">Uncharacterized protein</fullName>
    </submittedName>
</protein>
<gene>
    <name evidence="2" type="ORF">Nepgr_029884</name>
</gene>
<comment type="caution">
    <text evidence="2">The sequence shown here is derived from an EMBL/GenBank/DDBJ whole genome shotgun (WGS) entry which is preliminary data.</text>
</comment>
<organism evidence="2 3">
    <name type="scientific">Nepenthes gracilis</name>
    <name type="common">Slender pitcher plant</name>
    <dbReference type="NCBI Taxonomy" id="150966"/>
    <lineage>
        <taxon>Eukaryota</taxon>
        <taxon>Viridiplantae</taxon>
        <taxon>Streptophyta</taxon>
        <taxon>Embryophyta</taxon>
        <taxon>Tracheophyta</taxon>
        <taxon>Spermatophyta</taxon>
        <taxon>Magnoliopsida</taxon>
        <taxon>eudicotyledons</taxon>
        <taxon>Gunneridae</taxon>
        <taxon>Pentapetalae</taxon>
        <taxon>Caryophyllales</taxon>
        <taxon>Nepenthaceae</taxon>
        <taxon>Nepenthes</taxon>
    </lineage>
</organism>
<keyword evidence="1" id="KW-0812">Transmembrane</keyword>
<keyword evidence="1" id="KW-0472">Membrane</keyword>
<name>A0AAD3TFU8_NEPGR</name>
<keyword evidence="3" id="KW-1185">Reference proteome</keyword>
<evidence type="ECO:0000313" key="2">
    <source>
        <dbReference type="EMBL" id="GMH28041.1"/>
    </source>
</evidence>
<proteinExistence type="predicted"/>
<dbReference type="Proteomes" id="UP001279734">
    <property type="component" value="Unassembled WGS sequence"/>
</dbReference>
<evidence type="ECO:0000313" key="3">
    <source>
        <dbReference type="Proteomes" id="UP001279734"/>
    </source>
</evidence>
<evidence type="ECO:0000256" key="1">
    <source>
        <dbReference type="SAM" id="Phobius"/>
    </source>
</evidence>
<sequence length="179" mass="19377">MGISASKRVSRRFRDSEEFNSACDSVFEECLTLTQHAFPGIFPYQLSEACYGLHFSLSSSDPLVKKWLPSPPSLAQVDRAYRLFSLRRARCNDYHSPPSNPQPQPPTLGSDEFKAFAVELFTDSVVSNAGKEMIVRIPIGVAGIAGVGMATRAGKNLIGPAIGVYALGVATSIYVSLFA</sequence>
<accession>A0AAD3TFU8</accession>